<evidence type="ECO:0000313" key="1">
    <source>
        <dbReference type="EMBL" id="WVZ98883.1"/>
    </source>
</evidence>
<evidence type="ECO:0000313" key="2">
    <source>
        <dbReference type="Proteomes" id="UP001341281"/>
    </source>
</evidence>
<sequence>MKDAEFVFNTAAKDTFEAMKVAAESKKLVGAKIDRIAKRVGEEAPSPRSSCLLRLQVRKEQQTAPVVGSSLRVSSDTFFK</sequence>
<accession>A0AAQ3UUW4</accession>
<proteinExistence type="predicted"/>
<dbReference type="EMBL" id="CP144754">
    <property type="protein sequence ID" value="WVZ98883.1"/>
    <property type="molecule type" value="Genomic_DNA"/>
</dbReference>
<keyword evidence="2" id="KW-1185">Reference proteome</keyword>
<gene>
    <name evidence="1" type="ORF">U9M48_044257</name>
</gene>
<protein>
    <submittedName>
        <fullName evidence="1">Uncharacterized protein</fullName>
    </submittedName>
</protein>
<dbReference type="Proteomes" id="UP001341281">
    <property type="component" value="Chromosome 10"/>
</dbReference>
<reference evidence="1 2" key="1">
    <citation type="submission" date="2024-02" db="EMBL/GenBank/DDBJ databases">
        <title>High-quality chromosome-scale genome assembly of Pensacola bahiagrass (Paspalum notatum Flugge var. saurae).</title>
        <authorList>
            <person name="Vega J.M."/>
            <person name="Podio M."/>
            <person name="Orjuela J."/>
            <person name="Siena L.A."/>
            <person name="Pessino S.C."/>
            <person name="Combes M.C."/>
            <person name="Mariac C."/>
            <person name="Albertini E."/>
            <person name="Pupilli F."/>
            <person name="Ortiz J.P.A."/>
            <person name="Leblanc O."/>
        </authorList>
    </citation>
    <scope>NUCLEOTIDE SEQUENCE [LARGE SCALE GENOMIC DNA]</scope>
    <source>
        <strain evidence="1">R1</strain>
        <tissue evidence="1">Leaf</tissue>
    </source>
</reference>
<dbReference type="AlphaFoldDB" id="A0AAQ3UUW4"/>
<organism evidence="1 2">
    <name type="scientific">Paspalum notatum var. saurae</name>
    <dbReference type="NCBI Taxonomy" id="547442"/>
    <lineage>
        <taxon>Eukaryota</taxon>
        <taxon>Viridiplantae</taxon>
        <taxon>Streptophyta</taxon>
        <taxon>Embryophyta</taxon>
        <taxon>Tracheophyta</taxon>
        <taxon>Spermatophyta</taxon>
        <taxon>Magnoliopsida</taxon>
        <taxon>Liliopsida</taxon>
        <taxon>Poales</taxon>
        <taxon>Poaceae</taxon>
        <taxon>PACMAD clade</taxon>
        <taxon>Panicoideae</taxon>
        <taxon>Andropogonodae</taxon>
        <taxon>Paspaleae</taxon>
        <taxon>Paspalinae</taxon>
        <taxon>Paspalum</taxon>
    </lineage>
</organism>
<name>A0AAQ3UUW4_PASNO</name>